<proteinExistence type="inferred from homology"/>
<evidence type="ECO:0000256" key="2">
    <source>
        <dbReference type="ARBA" id="ARBA00023274"/>
    </source>
</evidence>
<evidence type="ECO:0000256" key="3">
    <source>
        <dbReference type="HAMAP-Rule" id="MF_00545"/>
    </source>
</evidence>
<dbReference type="GO" id="GO:1990904">
    <property type="term" value="C:ribonucleoprotein complex"/>
    <property type="evidence" value="ECO:0007669"/>
    <property type="project" value="UniProtKB-KW"/>
</dbReference>
<dbReference type="PANTHER" id="PTHR10496">
    <property type="entry name" value="40S RIBOSOMAL PROTEIN S24"/>
    <property type="match status" value="1"/>
</dbReference>
<keyword evidence="5" id="KW-1185">Reference proteome</keyword>
<dbReference type="GO" id="GO:0005840">
    <property type="term" value="C:ribosome"/>
    <property type="evidence" value="ECO:0007669"/>
    <property type="project" value="UniProtKB-KW"/>
</dbReference>
<dbReference type="HAMAP" id="MF_00545">
    <property type="entry name" value="Ribosomal_eS24"/>
    <property type="match status" value="1"/>
</dbReference>
<dbReference type="KEGG" id="fai:FAD_0458"/>
<dbReference type="InterPro" id="IPR012677">
    <property type="entry name" value="Nucleotide-bd_a/b_plait_sf"/>
</dbReference>
<dbReference type="STRING" id="74969.FAD_0458"/>
<evidence type="ECO:0000313" key="5">
    <source>
        <dbReference type="Proteomes" id="UP000192050"/>
    </source>
</evidence>
<dbReference type="InterPro" id="IPR012678">
    <property type="entry name" value="Ribosomal_uL23/eL15/eS24_sf"/>
</dbReference>
<evidence type="ECO:0000313" key="4">
    <source>
        <dbReference type="EMBL" id="ARD84373.1"/>
    </source>
</evidence>
<keyword evidence="1 3" id="KW-0689">Ribosomal protein</keyword>
<dbReference type="GO" id="GO:0003735">
    <property type="term" value="F:structural constituent of ribosome"/>
    <property type="evidence" value="ECO:0007669"/>
    <property type="project" value="InterPro"/>
</dbReference>
<keyword evidence="2 3" id="KW-0687">Ribonucleoprotein</keyword>
<gene>
    <name evidence="3" type="primary">rps24e</name>
    <name evidence="4" type="ORF">FAD_0458</name>
</gene>
<accession>A0A1V0N2L0</accession>
<name>A0A1V0N2L0_9ARCH</name>
<dbReference type="GO" id="GO:0006412">
    <property type="term" value="P:translation"/>
    <property type="evidence" value="ECO:0007669"/>
    <property type="project" value="UniProtKB-UniRule"/>
</dbReference>
<sequence length="100" mass="11927">MIKNFSVDSERDNKLLFRKEIKYTIDFKSGKTVSRNEIKKLLMDYYKAKEEVIIVDHNIQETGKDSLKGYVKIYDTKEHAMLYEPDYELLRNGLKEKESK</sequence>
<organism evidence="4 5">
    <name type="scientific">Ferroplasma acidiphilum</name>
    <dbReference type="NCBI Taxonomy" id="74969"/>
    <lineage>
        <taxon>Archaea</taxon>
        <taxon>Methanobacteriati</taxon>
        <taxon>Thermoplasmatota</taxon>
        <taxon>Thermoplasmata</taxon>
        <taxon>Thermoplasmatales</taxon>
        <taxon>Ferroplasmaceae</taxon>
        <taxon>Ferroplasma</taxon>
    </lineage>
</organism>
<protein>
    <recommendedName>
        <fullName evidence="3">Small ribosomal subunit protein eS24</fullName>
    </recommendedName>
</protein>
<dbReference type="Gene3D" id="3.30.70.330">
    <property type="match status" value="1"/>
</dbReference>
<dbReference type="Proteomes" id="UP000192050">
    <property type="component" value="Chromosome"/>
</dbReference>
<dbReference type="AlphaFoldDB" id="A0A1V0N2L0"/>
<dbReference type="Pfam" id="PF01282">
    <property type="entry name" value="Ribosomal_S24e"/>
    <property type="match status" value="1"/>
</dbReference>
<reference evidence="4 5" key="1">
    <citation type="submission" date="2011-10" db="EMBL/GenBank/DDBJ databases">
        <title>Metabolic and evolutionary patterns in the extreme acidophile Ferroplasma acidiphilum.</title>
        <authorList>
            <person name="Golyshina O.V."/>
            <person name="Kozyavkin S.A."/>
            <person name="Tatusov R.L."/>
            <person name="Slesarev A.I."/>
            <person name="Golyshin P.N."/>
        </authorList>
    </citation>
    <scope>NUCLEOTIDE SEQUENCE [LARGE SCALE GENOMIC DNA]</scope>
    <source>
        <strain evidence="5">Y</strain>
    </source>
</reference>
<dbReference type="InterPro" id="IPR001976">
    <property type="entry name" value="Ribosomal_eS24"/>
</dbReference>
<evidence type="ECO:0000256" key="1">
    <source>
        <dbReference type="ARBA" id="ARBA00022980"/>
    </source>
</evidence>
<comment type="similarity">
    <text evidence="3">Belongs to the eukaryotic ribosomal protein eS24 family.</text>
</comment>
<dbReference type="SUPFAM" id="SSF54189">
    <property type="entry name" value="Ribosomal proteins S24e, L23 and L15e"/>
    <property type="match status" value="1"/>
</dbReference>
<dbReference type="EMBL" id="CP015363">
    <property type="protein sequence ID" value="ARD84373.1"/>
    <property type="molecule type" value="Genomic_DNA"/>
</dbReference>